<organism evidence="1 2">
    <name type="scientific">Devosia nanyangense</name>
    <dbReference type="NCBI Taxonomy" id="1228055"/>
    <lineage>
        <taxon>Bacteria</taxon>
        <taxon>Pseudomonadati</taxon>
        <taxon>Pseudomonadota</taxon>
        <taxon>Alphaproteobacteria</taxon>
        <taxon>Hyphomicrobiales</taxon>
        <taxon>Devosiaceae</taxon>
        <taxon>Devosia</taxon>
    </lineage>
</organism>
<dbReference type="EMBL" id="JACRAF010000057">
    <property type="protein sequence ID" value="MBI4923487.1"/>
    <property type="molecule type" value="Genomic_DNA"/>
</dbReference>
<dbReference type="Proteomes" id="UP000782610">
    <property type="component" value="Unassembled WGS sequence"/>
</dbReference>
<name>A0A933L5K6_9HYPH</name>
<reference evidence="1" key="1">
    <citation type="submission" date="2020-07" db="EMBL/GenBank/DDBJ databases">
        <title>Huge and variable diversity of episymbiotic CPR bacteria and DPANN archaea in groundwater ecosystems.</title>
        <authorList>
            <person name="He C.Y."/>
            <person name="Keren R."/>
            <person name="Whittaker M."/>
            <person name="Farag I.F."/>
            <person name="Doudna J."/>
            <person name="Cate J.H.D."/>
            <person name="Banfield J.F."/>
        </authorList>
    </citation>
    <scope>NUCLEOTIDE SEQUENCE</scope>
    <source>
        <strain evidence="1">NC_groundwater_1586_Pr3_B-0.1um_66_15</strain>
    </source>
</reference>
<evidence type="ECO:0000313" key="2">
    <source>
        <dbReference type="Proteomes" id="UP000782610"/>
    </source>
</evidence>
<evidence type="ECO:0000313" key="1">
    <source>
        <dbReference type="EMBL" id="MBI4923487.1"/>
    </source>
</evidence>
<dbReference type="AlphaFoldDB" id="A0A933L5K6"/>
<comment type="caution">
    <text evidence="1">The sequence shown here is derived from an EMBL/GenBank/DDBJ whole genome shotgun (WGS) entry which is preliminary data.</text>
</comment>
<sequence length="100" mass="11137">MATFWITFRIANDAGYSDRYDALNAAIDRSCDGWWVEPTSFYLVNSSLDIDALATRLKAAINPRVDLVLVGMPDFKSARVVGKTDYLDSLRALMPFVKAA</sequence>
<proteinExistence type="predicted"/>
<protein>
    <submittedName>
        <fullName evidence="1">Uncharacterized protein</fullName>
    </submittedName>
</protein>
<gene>
    <name evidence="1" type="ORF">HY834_17245</name>
</gene>
<accession>A0A933L5K6</accession>